<dbReference type="InterPro" id="IPR010065">
    <property type="entry name" value="AA_ABC_transptr_permease_3TM"/>
</dbReference>
<accession>A0A0D8BK76</accession>
<comment type="similarity">
    <text evidence="2">Belongs to the binding-protein-dependent transport system permease family. HisMQ subfamily.</text>
</comment>
<feature type="transmembrane region" description="Helical" evidence="9">
    <location>
        <begin position="35"/>
        <end position="56"/>
    </location>
</feature>
<keyword evidence="5 9" id="KW-0812">Transmembrane</keyword>
<dbReference type="InterPro" id="IPR000515">
    <property type="entry name" value="MetI-like"/>
</dbReference>
<keyword evidence="3 9" id="KW-0813">Transport</keyword>
<evidence type="ECO:0000256" key="3">
    <source>
        <dbReference type="ARBA" id="ARBA00022448"/>
    </source>
</evidence>
<dbReference type="CDD" id="cd06261">
    <property type="entry name" value="TM_PBP2"/>
    <property type="match status" value="1"/>
</dbReference>
<dbReference type="AlphaFoldDB" id="A0A0D8BK76"/>
<feature type="transmembrane region" description="Helical" evidence="9">
    <location>
        <begin position="164"/>
        <end position="188"/>
    </location>
</feature>
<evidence type="ECO:0000256" key="4">
    <source>
        <dbReference type="ARBA" id="ARBA00022475"/>
    </source>
</evidence>
<reference evidence="11 12" key="2">
    <citation type="journal article" date="2016" name="Genome Announc.">
        <title>Permanent Draft Genome Sequences for Two Variants of Frankia sp. Strain CpI1, the First Frankia Strain Isolated from Root Nodules of Comptonia peregrina.</title>
        <authorList>
            <person name="Oshone R."/>
            <person name="Hurst S.G.IV."/>
            <person name="Abebe-Akele F."/>
            <person name="Simpson S."/>
            <person name="Morris K."/>
            <person name="Thomas W.K."/>
            <person name="Tisa L.S."/>
        </authorList>
    </citation>
    <scope>NUCLEOTIDE SEQUENCE [LARGE SCALE GENOMIC DNA]</scope>
    <source>
        <strain evidence="12">CpI1-S</strain>
    </source>
</reference>
<dbReference type="PATRIC" id="fig|1502723.3.peg.4306"/>
<name>A0A0D8BK76_9ACTN</name>
<dbReference type="EMBL" id="JYFN01000005">
    <property type="protein sequence ID" value="KJE24668.1"/>
    <property type="molecule type" value="Genomic_DNA"/>
</dbReference>
<organism evidence="11 12">
    <name type="scientific">Frankia torreyi</name>
    <dbReference type="NCBI Taxonomy" id="1856"/>
    <lineage>
        <taxon>Bacteria</taxon>
        <taxon>Bacillati</taxon>
        <taxon>Actinomycetota</taxon>
        <taxon>Actinomycetes</taxon>
        <taxon>Frankiales</taxon>
        <taxon>Frankiaceae</taxon>
        <taxon>Frankia</taxon>
    </lineage>
</organism>
<keyword evidence="12" id="KW-1185">Reference proteome</keyword>
<evidence type="ECO:0000256" key="8">
    <source>
        <dbReference type="ARBA" id="ARBA00023136"/>
    </source>
</evidence>
<dbReference type="NCBIfam" id="TIGR01726">
    <property type="entry name" value="HEQRo_perm_3TM"/>
    <property type="match status" value="1"/>
</dbReference>
<evidence type="ECO:0000256" key="9">
    <source>
        <dbReference type="RuleBase" id="RU363032"/>
    </source>
</evidence>
<dbReference type="PANTHER" id="PTHR30614:SF37">
    <property type="entry name" value="AMINO-ACID ABC TRANSPORTER PERMEASE PROTEIN YHDX-RELATED"/>
    <property type="match status" value="1"/>
</dbReference>
<protein>
    <submittedName>
        <fullName evidence="11">Amino acid ABC transporter membrane protein 1, PAAT family</fullName>
    </submittedName>
</protein>
<feature type="domain" description="ABC transmembrane type-1" evidence="10">
    <location>
        <begin position="1"/>
        <end position="186"/>
    </location>
</feature>
<keyword evidence="4" id="KW-1003">Cell membrane</keyword>
<sequence precursor="true">MGLSLFAAIAALILGTALAAMRVSPVPPLRWFGTAYVEIVRNTPLTVVFFFVVFVLPQVDIVFSYFTFAVVALSIYHAALVCEAVRSGINGVDLGQAEAARAIGLTFTQTLRMIVLPQAFRNVLQPLGSVISALIRNTSIAAAFGVQELTGVVQRLTTANPDSVIAVLLGGVVAYLILTLALAGALALTERRVARAR</sequence>
<gene>
    <name evidence="11" type="ORF">FF36_01042</name>
</gene>
<comment type="caution">
    <text evidence="11">The sequence shown here is derived from an EMBL/GenBank/DDBJ whole genome shotgun (WGS) entry which is preliminary data.</text>
</comment>
<dbReference type="Pfam" id="PF00528">
    <property type="entry name" value="BPD_transp_1"/>
    <property type="match status" value="1"/>
</dbReference>
<evidence type="ECO:0000313" key="11">
    <source>
        <dbReference type="EMBL" id="KJE24668.1"/>
    </source>
</evidence>
<comment type="subcellular location">
    <subcellularLocation>
        <location evidence="1 9">Cell membrane</location>
        <topology evidence="1 9">Multi-pass membrane protein</topology>
    </subcellularLocation>
</comment>
<feature type="transmembrane region" description="Helical" evidence="9">
    <location>
        <begin position="63"/>
        <end position="81"/>
    </location>
</feature>
<dbReference type="SUPFAM" id="SSF161098">
    <property type="entry name" value="MetI-like"/>
    <property type="match status" value="1"/>
</dbReference>
<dbReference type="GO" id="GO:0006865">
    <property type="term" value="P:amino acid transport"/>
    <property type="evidence" value="ECO:0007669"/>
    <property type="project" value="UniProtKB-KW"/>
</dbReference>
<dbReference type="Proteomes" id="UP000032545">
    <property type="component" value="Unassembled WGS sequence"/>
</dbReference>
<keyword evidence="6" id="KW-0029">Amino-acid transport</keyword>
<keyword evidence="7 9" id="KW-1133">Transmembrane helix</keyword>
<dbReference type="GO" id="GO:0043190">
    <property type="term" value="C:ATP-binding cassette (ABC) transporter complex"/>
    <property type="evidence" value="ECO:0007669"/>
    <property type="project" value="InterPro"/>
</dbReference>
<keyword evidence="8 9" id="KW-0472">Membrane</keyword>
<evidence type="ECO:0000256" key="7">
    <source>
        <dbReference type="ARBA" id="ARBA00022989"/>
    </source>
</evidence>
<evidence type="ECO:0000259" key="10">
    <source>
        <dbReference type="PROSITE" id="PS50928"/>
    </source>
</evidence>
<evidence type="ECO:0000256" key="6">
    <source>
        <dbReference type="ARBA" id="ARBA00022970"/>
    </source>
</evidence>
<proteinExistence type="inferred from homology"/>
<evidence type="ECO:0000313" key="12">
    <source>
        <dbReference type="Proteomes" id="UP000032545"/>
    </source>
</evidence>
<dbReference type="PANTHER" id="PTHR30614">
    <property type="entry name" value="MEMBRANE COMPONENT OF AMINO ACID ABC TRANSPORTER"/>
    <property type="match status" value="1"/>
</dbReference>
<evidence type="ECO:0000256" key="1">
    <source>
        <dbReference type="ARBA" id="ARBA00004651"/>
    </source>
</evidence>
<dbReference type="InterPro" id="IPR043429">
    <property type="entry name" value="ArtM/GltK/GlnP/TcyL/YhdX-like"/>
</dbReference>
<evidence type="ECO:0000256" key="2">
    <source>
        <dbReference type="ARBA" id="ARBA00010072"/>
    </source>
</evidence>
<dbReference type="InterPro" id="IPR035906">
    <property type="entry name" value="MetI-like_sf"/>
</dbReference>
<dbReference type="GO" id="GO:0022857">
    <property type="term" value="F:transmembrane transporter activity"/>
    <property type="evidence" value="ECO:0007669"/>
    <property type="project" value="InterPro"/>
</dbReference>
<evidence type="ECO:0000256" key="5">
    <source>
        <dbReference type="ARBA" id="ARBA00022692"/>
    </source>
</evidence>
<reference evidence="12" key="1">
    <citation type="submission" date="2015-02" db="EMBL/GenBank/DDBJ databases">
        <title>Draft Genome of Frankia sp. CpI1-S.</title>
        <authorList>
            <person name="Oshone R.T."/>
            <person name="Ngom M."/>
            <person name="Ghodhbane-Gtari F."/>
            <person name="Gtari M."/>
            <person name="Morris K."/>
            <person name="Thomas K."/>
            <person name="Sen A."/>
            <person name="Tisa L.S."/>
        </authorList>
    </citation>
    <scope>NUCLEOTIDE SEQUENCE [LARGE SCALE GENOMIC DNA]</scope>
    <source>
        <strain evidence="12">CpI1-S</strain>
    </source>
</reference>
<dbReference type="Gene3D" id="1.10.3720.10">
    <property type="entry name" value="MetI-like"/>
    <property type="match status" value="1"/>
</dbReference>
<dbReference type="PROSITE" id="PS50928">
    <property type="entry name" value="ABC_TM1"/>
    <property type="match status" value="1"/>
</dbReference>